<keyword evidence="2" id="KW-1133">Transmembrane helix</keyword>
<dbReference type="Pfam" id="PF16201">
    <property type="entry name" value="NopRA1"/>
    <property type="match status" value="1"/>
</dbReference>
<protein>
    <recommendedName>
        <fullName evidence="8">Ribosome 60S biogenesis N-terminal-domain-containing protein</fullName>
    </recommendedName>
</protein>
<organism evidence="6 7">
    <name type="scientific">Stereocaulon virgatum</name>
    <dbReference type="NCBI Taxonomy" id="373712"/>
    <lineage>
        <taxon>Eukaryota</taxon>
        <taxon>Fungi</taxon>
        <taxon>Dikarya</taxon>
        <taxon>Ascomycota</taxon>
        <taxon>Pezizomycotina</taxon>
        <taxon>Lecanoromycetes</taxon>
        <taxon>OSLEUM clade</taxon>
        <taxon>Lecanoromycetidae</taxon>
        <taxon>Lecanorales</taxon>
        <taxon>Lecanorineae</taxon>
        <taxon>Stereocaulaceae</taxon>
        <taxon>Stereocaulon</taxon>
    </lineage>
</organism>
<keyword evidence="2" id="KW-0812">Transmembrane</keyword>
<evidence type="ECO:0000256" key="1">
    <source>
        <dbReference type="SAM" id="MobiDB-lite"/>
    </source>
</evidence>
<comment type="caution">
    <text evidence="6">The sequence shown here is derived from an EMBL/GenBank/DDBJ whole genome shotgun (WGS) entry which is preliminary data.</text>
</comment>
<evidence type="ECO:0000259" key="4">
    <source>
        <dbReference type="Pfam" id="PF16201"/>
    </source>
</evidence>
<keyword evidence="2" id="KW-0472">Membrane</keyword>
<keyword evidence="7" id="KW-1185">Reference proteome</keyword>
<dbReference type="InterPro" id="IPR032436">
    <property type="entry name" value="URB1_C"/>
</dbReference>
<feature type="domain" description="URB1 N-terminal" evidence="3">
    <location>
        <begin position="102"/>
        <end position="438"/>
    </location>
</feature>
<feature type="domain" description="URB1 central HEAT repeat" evidence="5">
    <location>
        <begin position="632"/>
        <end position="821"/>
    </location>
</feature>
<dbReference type="InterPro" id="IPR059018">
    <property type="entry name" value="HEAT_URB1"/>
</dbReference>
<dbReference type="PANTHER" id="PTHR13500">
    <property type="entry name" value="NUCLEOLAR PRERIBOSOMAL-ASSOCIATED PROTEIN 1"/>
    <property type="match status" value="1"/>
</dbReference>
<feature type="transmembrane region" description="Helical" evidence="2">
    <location>
        <begin position="120"/>
        <end position="139"/>
    </location>
</feature>
<feature type="compositionally biased region" description="Basic and acidic residues" evidence="1">
    <location>
        <begin position="1"/>
        <end position="13"/>
    </location>
</feature>
<dbReference type="InterPro" id="IPR039844">
    <property type="entry name" value="URB1"/>
</dbReference>
<proteinExistence type="predicted"/>
<dbReference type="EMBL" id="JBEFKJ010000023">
    <property type="protein sequence ID" value="KAL2039829.1"/>
    <property type="molecule type" value="Genomic_DNA"/>
</dbReference>
<reference evidence="6 7" key="1">
    <citation type="submission" date="2024-09" db="EMBL/GenBank/DDBJ databases">
        <title>Rethinking Asexuality: The Enigmatic Case of Functional Sexual Genes in Lepraria (Stereocaulaceae).</title>
        <authorList>
            <person name="Doellman M."/>
            <person name="Sun Y."/>
            <person name="Barcenas-Pena A."/>
            <person name="Lumbsch H.T."/>
            <person name="Grewe F."/>
        </authorList>
    </citation>
    <scope>NUCLEOTIDE SEQUENCE [LARGE SCALE GENOMIC DNA]</scope>
    <source>
        <strain evidence="6 7">Mercado 3170</strain>
    </source>
</reference>
<sequence length="1142" mass="129066">MAKRSGDLGEESPHKKRRKLAEDIRTKQPVQPMQTAKDLRSLLVFEQDTGPHARQRFQFFGSFLKSIAYGTESDDQATKRETLLEYLQSQAPPNGEGNFTYLADIIKTWHFAARSNVEGLFSAVAAVLALLLGTISSLFEFRIWGNHLCRSLLQDDQMTLFNRGLTANKTKEHLISPCLRLLTEIVSFDGGHAASSVFRQRGTTFNRLEMFLGMRIGAHARHRKRPSLRETALKFLYANLRLQNPSAKMIILSLGKVVHAWIEDITEDSPNIVFETLEVLKKDIAMGAALTGPSKSRFFSEWVLGRLATLYSYDDAKNLAESRHSVQKSTHDLLQLVCTSPGLGVLELPNGGHGNVESSDANVTNSNQRDMPPKGDRIIRKHVKLASFLQTLRPHANLLQSDLIVAIFRNTPELVSDYFHRKNSFSFDPKVTATWIGYSSFVLATVQIPAPERLTLQSVNDPMPSLYATLIESILPLPLNQKVMSRCLSQSSDLVKFLALRILTAAFEKLAKVLRVCEDIQYNTDEKQCAFAWDQTASRLTTEFCNRIPTMEVVIAQFRSCPGENATLRESITRLLAHYYEVVPRLALEQKLDICVAFSAALEKWSSQAEGLEEDEIRLLELEHLLFIAHRSPDMQWFHKAAAMWLSPFTMLLKMHRDRRRTNPDYKKFECVLRQVATENYILHSQSSLEMLTLSLQDWGGFTASDTVFEFLDSCILRFVKRSIHYHDGLLSLVAAATTDISSSNSHIDLLLVTIMEQWPFLAKRADPPTITNVSSWLLRYVEMARLAGADAKVLGQICDKIQRELRDKACREMFRKAFKQPPELRMPGELAAYTNSKGRYHVSRPNPHIAEVTPKSRTGILQPGPPKEDENHPGLHRWSRENIQDAISGGATAELFLCLCSRYAEIRKQALYSVRTFMGELEASGYSEWQQTFVLTGELVETAEENMSEGPLPYFAAVLAAKLLSVLANPLHFLYEKANNFLNRRPQWNVKNLPCYWIDKVLLHPPIDDSHHLEVEWLLEILIDGLRTPADMELYRQSNIFGRLLSLSASPSLTEPGSQKLIGLLFRCTYVGGSSTLITRCGITSWIASRLRSKNTNEHERTTLEDLALRVHKTCDQERLAEWSNGALSATLEGLRFTGAG</sequence>
<evidence type="ECO:0000256" key="2">
    <source>
        <dbReference type="SAM" id="Phobius"/>
    </source>
</evidence>
<accession>A0ABR4A4Z0</accession>
<dbReference type="Proteomes" id="UP001590950">
    <property type="component" value="Unassembled WGS sequence"/>
</dbReference>
<evidence type="ECO:0000313" key="7">
    <source>
        <dbReference type="Proteomes" id="UP001590950"/>
    </source>
</evidence>
<evidence type="ECO:0000313" key="6">
    <source>
        <dbReference type="EMBL" id="KAL2039829.1"/>
    </source>
</evidence>
<evidence type="ECO:0000259" key="5">
    <source>
        <dbReference type="Pfam" id="PF26140"/>
    </source>
</evidence>
<name>A0ABR4A4Z0_9LECA</name>
<dbReference type="Pfam" id="PF26140">
    <property type="entry name" value="HEAT_URB1"/>
    <property type="match status" value="1"/>
</dbReference>
<gene>
    <name evidence="6" type="ORF">N7G274_007229</name>
</gene>
<feature type="domain" description="URB1 C-terminal" evidence="4">
    <location>
        <begin position="895"/>
        <end position="1087"/>
    </location>
</feature>
<dbReference type="InterPro" id="IPR021714">
    <property type="entry name" value="URB1_N"/>
</dbReference>
<evidence type="ECO:0000259" key="3">
    <source>
        <dbReference type="Pfam" id="PF11707"/>
    </source>
</evidence>
<evidence type="ECO:0008006" key="8">
    <source>
        <dbReference type="Google" id="ProtNLM"/>
    </source>
</evidence>
<dbReference type="Pfam" id="PF11707">
    <property type="entry name" value="Npa1"/>
    <property type="match status" value="1"/>
</dbReference>
<feature type="region of interest" description="Disordered" evidence="1">
    <location>
        <begin position="1"/>
        <end position="32"/>
    </location>
</feature>
<dbReference type="PANTHER" id="PTHR13500:SF0">
    <property type="entry name" value="NUCLEOLAR PRE-RIBOSOMAL-ASSOCIATED PROTEIN 1"/>
    <property type="match status" value="1"/>
</dbReference>